<protein>
    <submittedName>
        <fullName evidence="1">Uncharacterized protein</fullName>
    </submittedName>
</protein>
<gene>
    <name evidence="1" type="ORF">FA03_0120</name>
</gene>
<sequence length="39" mass="4273">MQGFHCPVVCGISRAHMPGVNVATLINRRASNKYLFVQG</sequence>
<dbReference type="AlphaFoldDB" id="A0A0D5A351"/>
<dbReference type="EMBL" id="KJ947871">
    <property type="protein sequence ID" value="AJW30952.1"/>
    <property type="molecule type" value="Genomic_DNA"/>
</dbReference>
<reference evidence="1" key="1">
    <citation type="submission" date="2014-06" db="EMBL/GenBank/DDBJ databases">
        <authorList>
            <person name="Berube P.M."/>
        </authorList>
    </citation>
    <scope>NUCLEOTIDE SEQUENCE</scope>
    <source>
        <strain evidence="1">P0903-H212</strain>
    </source>
</reference>
<proteinExistence type="predicted"/>
<accession>A0A0D5A351</accession>
<evidence type="ECO:0000313" key="1">
    <source>
        <dbReference type="EMBL" id="AJW30952.1"/>
    </source>
</evidence>
<name>A0A0D5A351_PROMR</name>
<organism evidence="1">
    <name type="scientific">Prochlorococcus marinus str. P0903-H212</name>
    <dbReference type="NCBI Taxonomy" id="1622208"/>
    <lineage>
        <taxon>Bacteria</taxon>
        <taxon>Bacillati</taxon>
        <taxon>Cyanobacteriota</taxon>
        <taxon>Cyanophyceae</taxon>
        <taxon>Synechococcales</taxon>
        <taxon>Prochlorococcaceae</taxon>
        <taxon>Prochlorococcus</taxon>
    </lineage>
</organism>